<proteinExistence type="predicted"/>
<accession>A0AA86SQN0</accession>
<protein>
    <submittedName>
        <fullName evidence="1">Uncharacterized protein</fullName>
    </submittedName>
</protein>
<name>A0AA86SQN0_9FABA</name>
<dbReference type="Gramene" id="rna-AYBTSS11_LOCUS13119">
    <property type="protein sequence ID" value="CAJ1948306.1"/>
    <property type="gene ID" value="gene-AYBTSS11_LOCUS13119"/>
</dbReference>
<sequence>MNICSIYREQKRAEVWLAPTREGAVLREGIEKKRGAKREFMASMVRGTRSGGGDRNSRLILRGRNCVEEGRRNDAVGSRNPQLSVSCGMAWQVVTWSL</sequence>
<keyword evidence="2" id="KW-1185">Reference proteome</keyword>
<dbReference type="AlphaFoldDB" id="A0AA86SQN0"/>
<dbReference type="EMBL" id="OY731401">
    <property type="protein sequence ID" value="CAJ1948306.1"/>
    <property type="molecule type" value="Genomic_DNA"/>
</dbReference>
<evidence type="ECO:0000313" key="1">
    <source>
        <dbReference type="EMBL" id="CAJ1948306.1"/>
    </source>
</evidence>
<organism evidence="1 2">
    <name type="scientific">Sphenostylis stenocarpa</name>
    <dbReference type="NCBI Taxonomy" id="92480"/>
    <lineage>
        <taxon>Eukaryota</taxon>
        <taxon>Viridiplantae</taxon>
        <taxon>Streptophyta</taxon>
        <taxon>Embryophyta</taxon>
        <taxon>Tracheophyta</taxon>
        <taxon>Spermatophyta</taxon>
        <taxon>Magnoliopsida</taxon>
        <taxon>eudicotyledons</taxon>
        <taxon>Gunneridae</taxon>
        <taxon>Pentapetalae</taxon>
        <taxon>rosids</taxon>
        <taxon>fabids</taxon>
        <taxon>Fabales</taxon>
        <taxon>Fabaceae</taxon>
        <taxon>Papilionoideae</taxon>
        <taxon>50 kb inversion clade</taxon>
        <taxon>NPAAA clade</taxon>
        <taxon>indigoferoid/millettioid clade</taxon>
        <taxon>Phaseoleae</taxon>
        <taxon>Sphenostylis</taxon>
    </lineage>
</organism>
<reference evidence="1" key="1">
    <citation type="submission" date="2023-10" db="EMBL/GenBank/DDBJ databases">
        <authorList>
            <person name="Domelevo Entfellner J.-B."/>
        </authorList>
    </citation>
    <scope>NUCLEOTIDE SEQUENCE</scope>
</reference>
<evidence type="ECO:0000313" key="2">
    <source>
        <dbReference type="Proteomes" id="UP001189624"/>
    </source>
</evidence>
<gene>
    <name evidence="1" type="ORF">AYBTSS11_LOCUS13119</name>
</gene>
<dbReference type="Proteomes" id="UP001189624">
    <property type="component" value="Chromosome 4"/>
</dbReference>